<evidence type="ECO:0000259" key="1">
    <source>
        <dbReference type="Pfam" id="PF00534"/>
    </source>
</evidence>
<dbReference type="RefSeq" id="WP_328983506.1">
    <property type="nucleotide sequence ID" value="NZ_CP121472.1"/>
</dbReference>
<organism evidence="2 3">
    <name type="scientific">Thiorhodovibrio winogradskyi</name>
    <dbReference type="NCBI Taxonomy" id="77007"/>
    <lineage>
        <taxon>Bacteria</taxon>
        <taxon>Pseudomonadati</taxon>
        <taxon>Pseudomonadota</taxon>
        <taxon>Gammaproteobacteria</taxon>
        <taxon>Chromatiales</taxon>
        <taxon>Chromatiaceae</taxon>
        <taxon>Thiorhodovibrio</taxon>
    </lineage>
</organism>
<protein>
    <submittedName>
        <fullName evidence="2">Colanic acid biosynthesis glycosyltransferase WcaL</fullName>
    </submittedName>
</protein>
<keyword evidence="3" id="KW-1185">Reference proteome</keyword>
<evidence type="ECO:0000313" key="3">
    <source>
        <dbReference type="Proteomes" id="UP001432180"/>
    </source>
</evidence>
<reference evidence="2 3" key="1">
    <citation type="journal article" date="2023" name="Microorganisms">
        <title>Thiorhodovibrio frisius and Trv. litoralis spp. nov., Two Novel Members from a Clade of Fastidious Purple Sulfur Bacteria That Exhibit Unique Red-Shifted Light-Harvesting Capabilities.</title>
        <authorList>
            <person name="Methner A."/>
            <person name="Kuzyk S.B."/>
            <person name="Petersen J."/>
            <person name="Bauer S."/>
            <person name="Brinkmann H."/>
            <person name="Sichau K."/>
            <person name="Wanner G."/>
            <person name="Wolf J."/>
            <person name="Neumann-Schaal M."/>
            <person name="Henke P."/>
            <person name="Tank M."/>
            <person name="Sproer C."/>
            <person name="Bunk B."/>
            <person name="Overmann J."/>
        </authorList>
    </citation>
    <scope>NUCLEOTIDE SEQUENCE [LARGE SCALE GENOMIC DNA]</scope>
    <source>
        <strain evidence="2 3">DSM 6702</strain>
    </source>
</reference>
<sequence>MTSTLEGIPRYLMEAAAMGVPVAAYVIPGIDQLVIPQHTGLLAAFGDQTTLLAHWNTLLDQPDFGQTLAKGGLDFVHRHSSAKRMTEEYTQLFYRVREVAQS</sequence>
<dbReference type="EMBL" id="CP121472">
    <property type="protein sequence ID" value="WPL17696.1"/>
    <property type="molecule type" value="Genomic_DNA"/>
</dbReference>
<feature type="domain" description="Glycosyl transferase family 1" evidence="1">
    <location>
        <begin position="1"/>
        <end position="67"/>
    </location>
</feature>
<dbReference type="Gene3D" id="3.40.50.2000">
    <property type="entry name" value="Glycogen Phosphorylase B"/>
    <property type="match status" value="2"/>
</dbReference>
<dbReference type="Proteomes" id="UP001432180">
    <property type="component" value="Chromosome"/>
</dbReference>
<accession>A0ABZ0SCB9</accession>
<name>A0ABZ0SCB9_9GAMM</name>
<dbReference type="InterPro" id="IPR001296">
    <property type="entry name" value="Glyco_trans_1"/>
</dbReference>
<gene>
    <name evidence="2" type="ORF">Thiowin_02735</name>
</gene>
<dbReference type="Pfam" id="PF00534">
    <property type="entry name" value="Glycos_transf_1"/>
    <property type="match status" value="1"/>
</dbReference>
<dbReference type="SUPFAM" id="SSF53756">
    <property type="entry name" value="UDP-Glycosyltransferase/glycogen phosphorylase"/>
    <property type="match status" value="1"/>
</dbReference>
<evidence type="ECO:0000313" key="2">
    <source>
        <dbReference type="EMBL" id="WPL17696.1"/>
    </source>
</evidence>
<proteinExistence type="predicted"/>